<dbReference type="EMBL" id="BARS01040693">
    <property type="protein sequence ID" value="GAG38520.1"/>
    <property type="molecule type" value="Genomic_DNA"/>
</dbReference>
<dbReference type="SUPFAM" id="SSF53920">
    <property type="entry name" value="Fe-only hydrogenase"/>
    <property type="match status" value="1"/>
</dbReference>
<proteinExistence type="predicted"/>
<organism evidence="1">
    <name type="scientific">marine sediment metagenome</name>
    <dbReference type="NCBI Taxonomy" id="412755"/>
    <lineage>
        <taxon>unclassified sequences</taxon>
        <taxon>metagenomes</taxon>
        <taxon>ecological metagenomes</taxon>
    </lineage>
</organism>
<protein>
    <recommendedName>
        <fullName evidence="2">Iron hydrogenase large subunit C-terminal domain-containing protein</fullName>
    </recommendedName>
</protein>
<sequence length="69" mass="7896">TKKLTDPEYDVVSGPKLAEKTIQEFPSQPELKLLDILYCEGGCINGAGVITKDSLDRRRQKIITYWKRK</sequence>
<name>X0X671_9ZZZZ</name>
<evidence type="ECO:0000313" key="1">
    <source>
        <dbReference type="EMBL" id="GAG38520.1"/>
    </source>
</evidence>
<reference evidence="1" key="1">
    <citation type="journal article" date="2014" name="Front. Microbiol.">
        <title>High frequency of phylogenetically diverse reductive dehalogenase-homologous genes in deep subseafloor sedimentary metagenomes.</title>
        <authorList>
            <person name="Kawai M."/>
            <person name="Futagami T."/>
            <person name="Toyoda A."/>
            <person name="Takaki Y."/>
            <person name="Nishi S."/>
            <person name="Hori S."/>
            <person name="Arai W."/>
            <person name="Tsubouchi T."/>
            <person name="Morono Y."/>
            <person name="Uchiyama I."/>
            <person name="Ito T."/>
            <person name="Fujiyama A."/>
            <person name="Inagaki F."/>
            <person name="Takami H."/>
        </authorList>
    </citation>
    <scope>NUCLEOTIDE SEQUENCE</scope>
    <source>
        <strain evidence="1">Expedition CK06-06</strain>
    </source>
</reference>
<comment type="caution">
    <text evidence="1">The sequence shown here is derived from an EMBL/GenBank/DDBJ whole genome shotgun (WGS) entry which is preliminary data.</text>
</comment>
<evidence type="ECO:0008006" key="2">
    <source>
        <dbReference type="Google" id="ProtNLM"/>
    </source>
</evidence>
<accession>X0X671</accession>
<dbReference type="AlphaFoldDB" id="X0X671"/>
<gene>
    <name evidence="1" type="ORF">S01H1_61999</name>
</gene>
<dbReference type="InterPro" id="IPR009016">
    <property type="entry name" value="Fe_hydrogenase"/>
</dbReference>
<feature type="non-terminal residue" evidence="1">
    <location>
        <position position="1"/>
    </location>
</feature>